<reference evidence="7 8" key="1">
    <citation type="submission" date="2024-03" db="EMBL/GenBank/DDBJ databases">
        <title>Novel species of the genus Variovorax.</title>
        <authorList>
            <person name="Liu Q."/>
            <person name="Xin Y.-H."/>
        </authorList>
    </citation>
    <scope>NUCLEOTIDE SEQUENCE [LARGE SCALE GENOMIC DNA]</scope>
    <source>
        <strain evidence="7 8">KACC 18900</strain>
    </source>
</reference>
<dbReference type="InterPro" id="IPR005994">
    <property type="entry name" value="GuaC_type_2"/>
</dbReference>
<dbReference type="InterPro" id="IPR015875">
    <property type="entry name" value="IMP_DH/GMP_Rdtase_CS"/>
</dbReference>
<dbReference type="SUPFAM" id="SSF51412">
    <property type="entry name" value="Inosine monophosphate dehydrogenase (IMPDH)"/>
    <property type="match status" value="1"/>
</dbReference>
<dbReference type="EC" id="1.7.1.7" evidence="5"/>
<evidence type="ECO:0000256" key="1">
    <source>
        <dbReference type="ARBA" id="ARBA00022857"/>
    </source>
</evidence>
<keyword evidence="8" id="KW-1185">Reference proteome</keyword>
<proteinExistence type="inferred from homology"/>
<comment type="caution">
    <text evidence="7">The sequence shown here is derived from an EMBL/GenBank/DDBJ whole genome shotgun (WGS) entry which is preliminary data.</text>
</comment>
<evidence type="ECO:0000256" key="3">
    <source>
        <dbReference type="ARBA" id="ARBA00037691"/>
    </source>
</evidence>
<comment type="catalytic activity">
    <reaction evidence="4 5">
        <text>IMP + NH4(+) + NADP(+) = GMP + NADPH + 2 H(+)</text>
        <dbReference type="Rhea" id="RHEA:17185"/>
        <dbReference type="ChEBI" id="CHEBI:15378"/>
        <dbReference type="ChEBI" id="CHEBI:28938"/>
        <dbReference type="ChEBI" id="CHEBI:57783"/>
        <dbReference type="ChEBI" id="CHEBI:58053"/>
        <dbReference type="ChEBI" id="CHEBI:58115"/>
        <dbReference type="ChEBI" id="CHEBI:58349"/>
        <dbReference type="EC" id="1.7.1.7"/>
    </reaction>
</comment>
<protein>
    <recommendedName>
        <fullName evidence="5">GMP reductase</fullName>
        <ecNumber evidence="5">1.7.1.7</ecNumber>
    </recommendedName>
    <alternativeName>
        <fullName evidence="5">Guanosine 5'-monophosphate oxidoreductase</fullName>
        <shortName evidence="5">Guanosine monophosphate reductase</shortName>
    </alternativeName>
</protein>
<dbReference type="InterPro" id="IPR001093">
    <property type="entry name" value="IMP_DH_GMPRt"/>
</dbReference>
<organism evidence="7 8">
    <name type="scientific">Variovorax rhizosphaerae</name>
    <dbReference type="NCBI Taxonomy" id="1836200"/>
    <lineage>
        <taxon>Bacteria</taxon>
        <taxon>Pseudomonadati</taxon>
        <taxon>Pseudomonadota</taxon>
        <taxon>Betaproteobacteria</taxon>
        <taxon>Burkholderiales</taxon>
        <taxon>Comamonadaceae</taxon>
        <taxon>Variovorax</taxon>
    </lineage>
</organism>
<dbReference type="Pfam" id="PF00478">
    <property type="entry name" value="IMPDH"/>
    <property type="match status" value="1"/>
</dbReference>
<dbReference type="RefSeq" id="WP_340344232.1">
    <property type="nucleotide sequence ID" value="NZ_JBBKZT010000009.1"/>
</dbReference>
<name>A0ABU8WNL1_9BURK</name>
<dbReference type="PANTHER" id="PTHR43170:SF5">
    <property type="entry name" value="GMP REDUCTASE"/>
    <property type="match status" value="1"/>
</dbReference>
<keyword evidence="2 5" id="KW-0560">Oxidoreductase</keyword>
<feature type="binding site" evidence="5">
    <location>
        <begin position="202"/>
        <end position="225"/>
    </location>
    <ligand>
        <name>NADP(+)</name>
        <dbReference type="ChEBI" id="CHEBI:58349"/>
    </ligand>
</feature>
<evidence type="ECO:0000259" key="6">
    <source>
        <dbReference type="Pfam" id="PF00478"/>
    </source>
</evidence>
<dbReference type="SMART" id="SM01240">
    <property type="entry name" value="IMPDH"/>
    <property type="match status" value="1"/>
</dbReference>
<dbReference type="CDD" id="cd00381">
    <property type="entry name" value="IMPDH"/>
    <property type="match status" value="1"/>
</dbReference>
<dbReference type="EMBL" id="JBBKZT010000009">
    <property type="protein sequence ID" value="MEJ8849107.1"/>
    <property type="molecule type" value="Genomic_DNA"/>
</dbReference>
<dbReference type="HAMAP" id="MF_01511">
    <property type="entry name" value="GMP_reduct_type2"/>
    <property type="match status" value="1"/>
</dbReference>
<keyword evidence="1 5" id="KW-0521">NADP</keyword>
<comment type="similarity">
    <text evidence="5">Belongs to the IMPDH/GMPR family. GuaC type 2 subfamily.</text>
</comment>
<feature type="active site" description="Thioimidate intermediate" evidence="5">
    <location>
        <position position="173"/>
    </location>
</feature>
<sequence length="325" mass="35565">MEIFDYDNILLLPRKCRVESRSECDASVELGGRSFRIPVVPANMKTVVDETICLWLAQNGYFYVMHRFDLDNVKFVQDMQAKGVFASISLGVKKADYETVDQFVAKGLVPEYITIDIAHGHADSVKNMIGYLKEKLPKSFVIAGNVGTPEAVIDLENWGADATKVGIGPGKVCITKLKTGFGTGGWQLSALKWCARVATKPIIADGGIRDHGDIAKSIRFGASMVMIGSLFAGHEESPGKTVEVDGVLFKEYYGSASDFNKGEYKHVEGKRILEPIKGKLANTLVEMEQDVQSSISYAGGKKLMDIRKVNYVTLGGDNAGEHLLM</sequence>
<gene>
    <name evidence="5" type="primary">guaC</name>
    <name evidence="7" type="ORF">WKW82_20795</name>
</gene>
<feature type="domain" description="IMP dehydrogenase/GMP reductase" evidence="6">
    <location>
        <begin position="5"/>
        <end position="308"/>
    </location>
</feature>
<evidence type="ECO:0000313" key="7">
    <source>
        <dbReference type="EMBL" id="MEJ8849107.1"/>
    </source>
</evidence>
<dbReference type="GO" id="GO:0003920">
    <property type="term" value="F:GMP reductase activity"/>
    <property type="evidence" value="ECO:0007669"/>
    <property type="project" value="UniProtKB-EC"/>
</dbReference>
<evidence type="ECO:0000313" key="8">
    <source>
        <dbReference type="Proteomes" id="UP001385892"/>
    </source>
</evidence>
<comment type="function">
    <text evidence="3 5">Catalyzes the irreversible NADPH-dependent deamination of GMP to IMP. It functions in the conversion of nucleobase, nucleoside and nucleotide derivatives of G to A nucleotides, and in maintaining the intracellular balance of A and G nucleotides.</text>
</comment>
<dbReference type="PANTHER" id="PTHR43170">
    <property type="entry name" value="GMP REDUCTASE"/>
    <property type="match status" value="1"/>
</dbReference>
<dbReference type="PIRSF" id="PIRSF036500">
    <property type="entry name" value="GMP_red_Firmic"/>
    <property type="match status" value="1"/>
</dbReference>
<dbReference type="NCBIfam" id="TIGR01306">
    <property type="entry name" value="GMP_reduct_2"/>
    <property type="match status" value="1"/>
</dbReference>
<dbReference type="InterPro" id="IPR013785">
    <property type="entry name" value="Aldolase_TIM"/>
</dbReference>
<evidence type="ECO:0000256" key="5">
    <source>
        <dbReference type="HAMAP-Rule" id="MF_01511"/>
    </source>
</evidence>
<dbReference type="PROSITE" id="PS00487">
    <property type="entry name" value="IMP_DH_GMP_RED"/>
    <property type="match status" value="1"/>
</dbReference>
<dbReference type="Gene3D" id="3.20.20.70">
    <property type="entry name" value="Aldolase class I"/>
    <property type="match status" value="1"/>
</dbReference>
<dbReference type="NCBIfam" id="NF003966">
    <property type="entry name" value="PRK05458.1"/>
    <property type="match status" value="1"/>
</dbReference>
<dbReference type="Proteomes" id="UP001385892">
    <property type="component" value="Unassembled WGS sequence"/>
</dbReference>
<dbReference type="InterPro" id="IPR050139">
    <property type="entry name" value="GMP_reductase"/>
</dbReference>
<evidence type="ECO:0000256" key="4">
    <source>
        <dbReference type="ARBA" id="ARBA00048616"/>
    </source>
</evidence>
<evidence type="ECO:0000256" key="2">
    <source>
        <dbReference type="ARBA" id="ARBA00023002"/>
    </source>
</evidence>
<accession>A0ABU8WNL1</accession>